<dbReference type="CDD" id="cd06464">
    <property type="entry name" value="ACD_sHsps-like"/>
    <property type="match status" value="1"/>
</dbReference>
<dbReference type="Proteomes" id="UP000094849">
    <property type="component" value="Unassembled WGS sequence"/>
</dbReference>
<dbReference type="OrthoDB" id="9792695at2"/>
<protein>
    <submittedName>
        <fullName evidence="4">Heat-shock protein Hsp20</fullName>
    </submittedName>
</protein>
<dbReference type="STRING" id="1818881.A3196_09805"/>
<dbReference type="Gene3D" id="2.60.40.790">
    <property type="match status" value="1"/>
</dbReference>
<evidence type="ECO:0000256" key="2">
    <source>
        <dbReference type="RuleBase" id="RU003616"/>
    </source>
</evidence>
<dbReference type="RefSeq" id="WP_069004762.1">
    <property type="nucleotide sequence ID" value="NZ_LVJW01000003.1"/>
</dbReference>
<reference evidence="4 5" key="1">
    <citation type="submission" date="2016-03" db="EMBL/GenBank/DDBJ databases">
        <title>Chemosynthetic sulphur-oxidizing symbionts of marine invertebrate animals are capable of nitrogen fixation.</title>
        <authorList>
            <person name="Petersen J.M."/>
            <person name="Kemper A."/>
            <person name="Gruber-Vodicka H."/>
            <person name="Cardini U."/>
            <person name="Geest Mvander."/>
            <person name="Kleiner M."/>
            <person name="Bulgheresi S."/>
            <person name="Fussmann M."/>
            <person name="Herbold C."/>
            <person name="Seah B.K.B."/>
            <person name="Antony C.Paul."/>
            <person name="Liu D."/>
            <person name="Belitz A."/>
            <person name="Weber M."/>
        </authorList>
    </citation>
    <scope>NUCLEOTIDE SEQUENCE [LARGE SCALE GENOMIC DNA]</scope>
    <source>
        <strain evidence="4">G_D</strain>
    </source>
</reference>
<proteinExistence type="inferred from homology"/>
<gene>
    <name evidence="4" type="ORF">A3196_09805</name>
</gene>
<dbReference type="PANTHER" id="PTHR11527">
    <property type="entry name" value="HEAT-SHOCK PROTEIN 20 FAMILY MEMBER"/>
    <property type="match status" value="1"/>
</dbReference>
<dbReference type="PROSITE" id="PS01031">
    <property type="entry name" value="SHSP"/>
    <property type="match status" value="1"/>
</dbReference>
<dbReference type="AlphaFoldDB" id="A0A1E2UR62"/>
<organism evidence="4 5">
    <name type="scientific">Candidatus Thiodiazotropha endoloripes</name>
    <dbReference type="NCBI Taxonomy" id="1818881"/>
    <lineage>
        <taxon>Bacteria</taxon>
        <taxon>Pseudomonadati</taxon>
        <taxon>Pseudomonadota</taxon>
        <taxon>Gammaproteobacteria</taxon>
        <taxon>Chromatiales</taxon>
        <taxon>Sedimenticolaceae</taxon>
        <taxon>Candidatus Thiodiazotropha</taxon>
    </lineage>
</organism>
<name>A0A1E2UR62_9GAMM</name>
<comment type="similarity">
    <text evidence="1 2">Belongs to the small heat shock protein (HSP20) family.</text>
</comment>
<sequence>MNITRYDPWRSLEEWRQEMDRMFHTQPHRDEETSHLVGGDWVPAVDIKEETDHFLIRADIPGVKPEDIEITMENGVLSIRGERKFEETEERDNFRRVERSHGIFYRRFSLPENTDAEAVQATGKDGVIEITIPKTEDKTPKRIEVTH</sequence>
<dbReference type="InterPro" id="IPR002068">
    <property type="entry name" value="A-crystallin/Hsp20_dom"/>
</dbReference>
<accession>A0A1E2UR62</accession>
<dbReference type="Pfam" id="PF00011">
    <property type="entry name" value="HSP20"/>
    <property type="match status" value="1"/>
</dbReference>
<evidence type="ECO:0000256" key="1">
    <source>
        <dbReference type="PROSITE-ProRule" id="PRU00285"/>
    </source>
</evidence>
<evidence type="ECO:0000313" key="5">
    <source>
        <dbReference type="Proteomes" id="UP000094849"/>
    </source>
</evidence>
<comment type="caution">
    <text evidence="4">The sequence shown here is derived from an EMBL/GenBank/DDBJ whole genome shotgun (WGS) entry which is preliminary data.</text>
</comment>
<dbReference type="SUPFAM" id="SSF49764">
    <property type="entry name" value="HSP20-like chaperones"/>
    <property type="match status" value="1"/>
</dbReference>
<feature type="domain" description="SHSP" evidence="3">
    <location>
        <begin position="36"/>
        <end position="147"/>
    </location>
</feature>
<evidence type="ECO:0000259" key="3">
    <source>
        <dbReference type="PROSITE" id="PS01031"/>
    </source>
</evidence>
<dbReference type="EMBL" id="LVJZ01000003">
    <property type="protein sequence ID" value="ODB97035.1"/>
    <property type="molecule type" value="Genomic_DNA"/>
</dbReference>
<evidence type="ECO:0000313" key="4">
    <source>
        <dbReference type="EMBL" id="ODB97035.1"/>
    </source>
</evidence>
<dbReference type="InterPro" id="IPR008978">
    <property type="entry name" value="HSP20-like_chaperone"/>
</dbReference>
<keyword evidence="5" id="KW-1185">Reference proteome</keyword>
<dbReference type="InterPro" id="IPR031107">
    <property type="entry name" value="Small_HSP"/>
</dbReference>